<evidence type="ECO:0000313" key="2">
    <source>
        <dbReference type="EMBL" id="MEY8663181.1"/>
    </source>
</evidence>
<keyword evidence="1" id="KW-0472">Membrane</keyword>
<keyword evidence="3" id="KW-1185">Reference proteome</keyword>
<dbReference type="RefSeq" id="WP_369943293.1">
    <property type="nucleotide sequence ID" value="NZ_JBCLUF010000052.1"/>
</dbReference>
<organism evidence="2 3">
    <name type="scientific">Ligilactobacillus faecis</name>
    <dbReference type="NCBI Taxonomy" id="762833"/>
    <lineage>
        <taxon>Bacteria</taxon>
        <taxon>Bacillati</taxon>
        <taxon>Bacillota</taxon>
        <taxon>Bacilli</taxon>
        <taxon>Lactobacillales</taxon>
        <taxon>Lactobacillaceae</taxon>
        <taxon>Ligilactobacillus</taxon>
    </lineage>
</organism>
<comment type="caution">
    <text evidence="2">The sequence shown here is derived from an EMBL/GenBank/DDBJ whole genome shotgun (WGS) entry which is preliminary data.</text>
</comment>
<dbReference type="InterPro" id="IPR025659">
    <property type="entry name" value="Tubby-like_C"/>
</dbReference>
<dbReference type="SUPFAM" id="SSF54518">
    <property type="entry name" value="Tubby C-terminal domain-like"/>
    <property type="match status" value="1"/>
</dbReference>
<reference evidence="2 3" key="1">
    <citation type="submission" date="2024-03" db="EMBL/GenBank/DDBJ databases">
        <title>Mouse gut bacterial collection (mGBC) of GemPharmatech.</title>
        <authorList>
            <person name="He Y."/>
            <person name="Dong L."/>
            <person name="Wu D."/>
            <person name="Gao X."/>
            <person name="Lin Z."/>
        </authorList>
    </citation>
    <scope>NUCLEOTIDE SEQUENCE [LARGE SCALE GENOMIC DNA]</scope>
    <source>
        <strain evidence="2 3">15-30</strain>
    </source>
</reference>
<keyword evidence="1" id="KW-0812">Transmembrane</keyword>
<feature type="transmembrane region" description="Helical" evidence="1">
    <location>
        <begin position="88"/>
        <end position="106"/>
    </location>
</feature>
<dbReference type="EMBL" id="JBCLUF010000052">
    <property type="protein sequence ID" value="MEY8663181.1"/>
    <property type="molecule type" value="Genomic_DNA"/>
</dbReference>
<dbReference type="InterPro" id="IPR007612">
    <property type="entry name" value="LOR"/>
</dbReference>
<accession>A0ABV4DUV2</accession>
<protein>
    <submittedName>
        <fullName evidence="2">LURP-one-related family protein</fullName>
    </submittedName>
</protein>
<name>A0ABV4DUV2_9LACO</name>
<dbReference type="Pfam" id="PF04525">
    <property type="entry name" value="LOR"/>
    <property type="match status" value="1"/>
</dbReference>
<sequence>MRELYTKRTELSNRGTVKITDRSGRLVYFIIGKWGLHPSVLSIYDVSGPLLAEIKQRSLGLFPKFDLYENKKHVGSLRRYYGINREMLFVRGLNWFIIGNLLTFNYKVYHGRKCIMTISEVQLTTGARLEFHIENQADEPLCFCIAAILDYWARLDLKTKAKAPSPRLAW</sequence>
<proteinExistence type="predicted"/>
<keyword evidence="1" id="KW-1133">Transmembrane helix</keyword>
<gene>
    <name evidence="2" type="ORF">AALT52_09930</name>
</gene>
<evidence type="ECO:0000256" key="1">
    <source>
        <dbReference type="SAM" id="Phobius"/>
    </source>
</evidence>
<dbReference type="Proteomes" id="UP001565236">
    <property type="component" value="Unassembled WGS sequence"/>
</dbReference>
<evidence type="ECO:0000313" key="3">
    <source>
        <dbReference type="Proteomes" id="UP001565236"/>
    </source>
</evidence>